<dbReference type="AlphaFoldDB" id="A0A4V1ALI6"/>
<keyword evidence="1" id="KW-0028">Amino-acid biosynthesis</keyword>
<dbReference type="OrthoDB" id="9769912at2"/>
<evidence type="ECO:0000256" key="5">
    <source>
        <dbReference type="ARBA" id="ARBA00022840"/>
    </source>
</evidence>
<name>A0A4V1ALI6_9LACO</name>
<keyword evidence="8" id="KW-1185">Reference proteome</keyword>
<protein>
    <submittedName>
        <fullName evidence="7">Homoserine kinase</fullName>
        <ecNumber evidence="7">2.7.1.39</ecNumber>
    </submittedName>
</protein>
<dbReference type="Gene3D" id="3.30.230.10">
    <property type="match status" value="1"/>
</dbReference>
<evidence type="ECO:0000313" key="7">
    <source>
        <dbReference type="EMBL" id="QBP17729.1"/>
    </source>
</evidence>
<evidence type="ECO:0000259" key="6">
    <source>
        <dbReference type="Pfam" id="PF00288"/>
    </source>
</evidence>
<dbReference type="PANTHER" id="PTHR20861:SF1">
    <property type="entry name" value="HOMOSERINE KINASE"/>
    <property type="match status" value="1"/>
</dbReference>
<dbReference type="InterPro" id="IPR014721">
    <property type="entry name" value="Ribsml_uS5_D2-typ_fold_subgr"/>
</dbReference>
<dbReference type="KEGG" id="lji:ELX58_00735"/>
<dbReference type="EC" id="2.7.1.39" evidence="7"/>
<accession>A0A4V1ALI6</accession>
<keyword evidence="3" id="KW-0547">Nucleotide-binding</keyword>
<dbReference type="InterPro" id="IPR020568">
    <property type="entry name" value="Ribosomal_Su5_D2-typ_SF"/>
</dbReference>
<keyword evidence="4 7" id="KW-0418">Kinase</keyword>
<dbReference type="RefSeq" id="WP_133441274.1">
    <property type="nucleotide sequence ID" value="NZ_CP034726.1"/>
</dbReference>
<dbReference type="PANTHER" id="PTHR20861">
    <property type="entry name" value="HOMOSERINE/4-DIPHOSPHOCYTIDYL-2-C-METHYL-D-ERYTHRITOL KINASE"/>
    <property type="match status" value="1"/>
</dbReference>
<feature type="domain" description="GHMP kinase N-terminal" evidence="6">
    <location>
        <begin position="56"/>
        <end position="141"/>
    </location>
</feature>
<evidence type="ECO:0000256" key="2">
    <source>
        <dbReference type="ARBA" id="ARBA00022679"/>
    </source>
</evidence>
<proteinExistence type="predicted"/>
<dbReference type="Proteomes" id="UP000294321">
    <property type="component" value="Chromosome"/>
</dbReference>
<dbReference type="SUPFAM" id="SSF55060">
    <property type="entry name" value="GHMP Kinase, C-terminal domain"/>
    <property type="match status" value="1"/>
</dbReference>
<dbReference type="Pfam" id="PF00288">
    <property type="entry name" value="GHMP_kinases_N"/>
    <property type="match status" value="1"/>
</dbReference>
<evidence type="ECO:0000256" key="1">
    <source>
        <dbReference type="ARBA" id="ARBA00022605"/>
    </source>
</evidence>
<keyword evidence="2 7" id="KW-0808">Transferase</keyword>
<evidence type="ECO:0000256" key="3">
    <source>
        <dbReference type="ARBA" id="ARBA00022741"/>
    </source>
</evidence>
<sequence>MKKIVIRIPATSSNLGAGINSLGIAFALYSTVIVEEKTDRWRVNHSLKGIPHDANNLIVQTILRINPKIAPRQLTVMSDIPQAHGLGHSTASIIAGIKIANVLGHMNLTLDQQINIGNQLMGHPECVASGILGDLTASYANGKRVSTVKTHMPQVYALMYIIPHYNSKQHSVPPIKKVTLSEMIQSIDVSNVLIAAVMDNRWTKASMMMEKDPIKAHHRKVGLHDLKVIRNQAHQLGIYGTYLNGQGPLIITFGQRIELNRLHDRLSDDASLKGAIRVLGIDRNGTTVRGE</sequence>
<dbReference type="EMBL" id="CP034726">
    <property type="protein sequence ID" value="QBP17729.1"/>
    <property type="molecule type" value="Genomic_DNA"/>
</dbReference>
<dbReference type="GO" id="GO:0004413">
    <property type="term" value="F:homoserine kinase activity"/>
    <property type="evidence" value="ECO:0007669"/>
    <property type="project" value="UniProtKB-EC"/>
</dbReference>
<dbReference type="InterPro" id="IPR006204">
    <property type="entry name" value="GHMP_kinase_N_dom"/>
</dbReference>
<dbReference type="SUPFAM" id="SSF54211">
    <property type="entry name" value="Ribosomal protein S5 domain 2-like"/>
    <property type="match status" value="1"/>
</dbReference>
<dbReference type="PRINTS" id="PR00958">
    <property type="entry name" value="HOMSERKINASE"/>
</dbReference>
<organism evidence="7 8">
    <name type="scientific">Acetilactobacillus jinshanensis</name>
    <dbReference type="NCBI Taxonomy" id="1720083"/>
    <lineage>
        <taxon>Bacteria</taxon>
        <taxon>Bacillati</taxon>
        <taxon>Bacillota</taxon>
        <taxon>Bacilli</taxon>
        <taxon>Lactobacillales</taxon>
        <taxon>Lactobacillaceae</taxon>
        <taxon>Acetilactobacillus</taxon>
    </lineage>
</organism>
<keyword evidence="5" id="KW-0067">ATP-binding</keyword>
<evidence type="ECO:0000256" key="4">
    <source>
        <dbReference type="ARBA" id="ARBA00022777"/>
    </source>
</evidence>
<reference evidence="8" key="1">
    <citation type="submission" date="2018-12" db="EMBL/GenBank/DDBJ databases">
        <title>A new species of lactobacillus.</title>
        <authorList>
            <person name="Jian Y."/>
            <person name="Xin L."/>
            <person name="Hong Z.J."/>
            <person name="Ming L.Z."/>
            <person name="Hong X.Z."/>
        </authorList>
    </citation>
    <scope>NUCLEOTIDE SEQUENCE [LARGE SCALE GENOMIC DNA]</scope>
    <source>
        <strain evidence="8">HSLZ-75</strain>
    </source>
</reference>
<dbReference type="GO" id="GO:0005524">
    <property type="term" value="F:ATP binding"/>
    <property type="evidence" value="ECO:0007669"/>
    <property type="project" value="UniProtKB-KW"/>
</dbReference>
<gene>
    <name evidence="7" type="ORF">ELX58_00735</name>
</gene>
<evidence type="ECO:0000313" key="8">
    <source>
        <dbReference type="Proteomes" id="UP000294321"/>
    </source>
</evidence>
<dbReference type="InterPro" id="IPR036554">
    <property type="entry name" value="GHMP_kinase_C_sf"/>
</dbReference>
<dbReference type="GO" id="GO:0008652">
    <property type="term" value="P:amino acid biosynthetic process"/>
    <property type="evidence" value="ECO:0007669"/>
    <property type="project" value="UniProtKB-KW"/>
</dbReference>